<evidence type="ECO:0000313" key="15">
    <source>
        <dbReference type="Proteomes" id="UP000318693"/>
    </source>
</evidence>
<dbReference type="EC" id="2.7.13.3" evidence="2"/>
<accession>A0A552WVD3</accession>
<dbReference type="GO" id="GO:0000155">
    <property type="term" value="F:phosphorelay sensor kinase activity"/>
    <property type="evidence" value="ECO:0007669"/>
    <property type="project" value="InterPro"/>
</dbReference>
<dbReference type="InterPro" id="IPR050482">
    <property type="entry name" value="Sensor_HK_TwoCompSys"/>
</dbReference>
<dbReference type="AlphaFoldDB" id="A0A552WVD3"/>
<feature type="transmembrane region" description="Helical" evidence="10">
    <location>
        <begin position="22"/>
        <end position="51"/>
    </location>
</feature>
<evidence type="ECO:0000259" key="13">
    <source>
        <dbReference type="Pfam" id="PF23539"/>
    </source>
</evidence>
<feature type="transmembrane region" description="Helical" evidence="10">
    <location>
        <begin position="111"/>
        <end position="128"/>
    </location>
</feature>
<gene>
    <name evidence="14" type="ORF">FJ693_04450</name>
</gene>
<evidence type="ECO:0000256" key="5">
    <source>
        <dbReference type="ARBA" id="ARBA00022741"/>
    </source>
</evidence>
<evidence type="ECO:0000259" key="12">
    <source>
        <dbReference type="Pfam" id="PF07730"/>
    </source>
</evidence>
<dbReference type="Pfam" id="PF02518">
    <property type="entry name" value="HATPase_c"/>
    <property type="match status" value="1"/>
</dbReference>
<evidence type="ECO:0000256" key="3">
    <source>
        <dbReference type="ARBA" id="ARBA00022553"/>
    </source>
</evidence>
<reference evidence="14 15" key="1">
    <citation type="submission" date="2019-07" db="EMBL/GenBank/DDBJ databases">
        <title>Georgenia wutianyii sp. nov. and Georgenia *** sp. nov. isolated from plateau pika (Ochotona curzoniae) in the Qinghai-Tibet plateau of China.</title>
        <authorList>
            <person name="Tian Z."/>
        </authorList>
    </citation>
    <scope>NUCLEOTIDE SEQUENCE [LARGE SCALE GENOMIC DNA]</scope>
    <source>
        <strain evidence="14 15">Z446</strain>
    </source>
</reference>
<sequence>MTDDDAGAVAQWLRARPRLVDVTLAAALVALGAGQVMAGDGGPTALVAAAAMTAPVAWRRSRPLMAVLIGWSALFVQEGLGADITSQGYAAVIALIVTVYSVAAHAPLRRALVGLVAALALVWGSIPFAASQTVADFAFTGLITLAPWLAGRTIRDRQLRITELRQLARELEHEREERAREAREAERSRITREMHDVLAHTVSVVVVQLGAVERIVESDPGTARSVVASVRATAKSALAELRFLLGLEGVPAAGPRPSLARLGDLADDMRAAGVPLELTVRGAVDGLPPAVDLAAYRIVQESLTNVMRHAAGAPTRALVVVEEDAVRLTVEDDGATGPVPRAHPPGAPERAGYGLIGMAERARLCGGDLEAGPRPGGGFGVRAWLPLVRALSVA</sequence>
<evidence type="ECO:0000313" key="14">
    <source>
        <dbReference type="EMBL" id="TRW46744.1"/>
    </source>
</evidence>
<keyword evidence="4" id="KW-0808">Transferase</keyword>
<dbReference type="InterPro" id="IPR036890">
    <property type="entry name" value="HATPase_C_sf"/>
</dbReference>
<dbReference type="GO" id="GO:0005524">
    <property type="term" value="F:ATP binding"/>
    <property type="evidence" value="ECO:0007669"/>
    <property type="project" value="UniProtKB-KW"/>
</dbReference>
<feature type="domain" description="Signal transduction histidine kinase subgroup 3 dimerisation and phosphoacceptor" evidence="12">
    <location>
        <begin position="186"/>
        <end position="245"/>
    </location>
</feature>
<evidence type="ECO:0000259" key="11">
    <source>
        <dbReference type="Pfam" id="PF02518"/>
    </source>
</evidence>
<evidence type="ECO:0000256" key="10">
    <source>
        <dbReference type="SAM" id="Phobius"/>
    </source>
</evidence>
<evidence type="ECO:0000256" key="7">
    <source>
        <dbReference type="ARBA" id="ARBA00022840"/>
    </source>
</evidence>
<dbReference type="InterPro" id="IPR055558">
    <property type="entry name" value="DUF7134"/>
</dbReference>
<dbReference type="InterPro" id="IPR011712">
    <property type="entry name" value="Sig_transdc_His_kin_sub3_dim/P"/>
</dbReference>
<keyword evidence="7" id="KW-0067">ATP-binding</keyword>
<keyword evidence="9" id="KW-0175">Coiled coil</keyword>
<dbReference type="SUPFAM" id="SSF55874">
    <property type="entry name" value="ATPase domain of HSP90 chaperone/DNA topoisomerase II/histidine kinase"/>
    <property type="match status" value="1"/>
</dbReference>
<dbReference type="CDD" id="cd16917">
    <property type="entry name" value="HATPase_UhpB-NarQ-NarX-like"/>
    <property type="match status" value="1"/>
</dbReference>
<feature type="transmembrane region" description="Helical" evidence="10">
    <location>
        <begin position="86"/>
        <end position="104"/>
    </location>
</feature>
<dbReference type="Gene3D" id="3.30.565.10">
    <property type="entry name" value="Histidine kinase-like ATPase, C-terminal domain"/>
    <property type="match status" value="1"/>
</dbReference>
<keyword evidence="5" id="KW-0547">Nucleotide-binding</keyword>
<feature type="domain" description="Histidine kinase/HSP90-like ATPase" evidence="11">
    <location>
        <begin position="294"/>
        <end position="387"/>
    </location>
</feature>
<comment type="caution">
    <text evidence="14">The sequence shown here is derived from an EMBL/GenBank/DDBJ whole genome shotgun (WGS) entry which is preliminary data.</text>
</comment>
<dbReference type="Proteomes" id="UP000318693">
    <property type="component" value="Unassembled WGS sequence"/>
</dbReference>
<name>A0A552WVD3_9MICO</name>
<evidence type="ECO:0000256" key="1">
    <source>
        <dbReference type="ARBA" id="ARBA00000085"/>
    </source>
</evidence>
<dbReference type="EMBL" id="VJXR01000007">
    <property type="protein sequence ID" value="TRW46744.1"/>
    <property type="molecule type" value="Genomic_DNA"/>
</dbReference>
<keyword evidence="10" id="KW-1133">Transmembrane helix</keyword>
<keyword evidence="10" id="KW-0472">Membrane</keyword>
<protein>
    <recommendedName>
        <fullName evidence="2">histidine kinase</fullName>
        <ecNumber evidence="2">2.7.13.3</ecNumber>
    </recommendedName>
</protein>
<dbReference type="InterPro" id="IPR003594">
    <property type="entry name" value="HATPase_dom"/>
</dbReference>
<feature type="domain" description="DUF7134" evidence="13">
    <location>
        <begin position="10"/>
        <end position="158"/>
    </location>
</feature>
<dbReference type="Gene3D" id="1.20.5.1930">
    <property type="match status" value="1"/>
</dbReference>
<evidence type="ECO:0000256" key="9">
    <source>
        <dbReference type="SAM" id="Coils"/>
    </source>
</evidence>
<comment type="catalytic activity">
    <reaction evidence="1">
        <text>ATP + protein L-histidine = ADP + protein N-phospho-L-histidine.</text>
        <dbReference type="EC" id="2.7.13.3"/>
    </reaction>
</comment>
<dbReference type="GO" id="GO:0046983">
    <property type="term" value="F:protein dimerization activity"/>
    <property type="evidence" value="ECO:0007669"/>
    <property type="project" value="InterPro"/>
</dbReference>
<dbReference type="Pfam" id="PF23539">
    <property type="entry name" value="DUF7134"/>
    <property type="match status" value="1"/>
</dbReference>
<keyword evidence="8" id="KW-0902">Two-component regulatory system</keyword>
<evidence type="ECO:0000256" key="6">
    <source>
        <dbReference type="ARBA" id="ARBA00022777"/>
    </source>
</evidence>
<dbReference type="PANTHER" id="PTHR24421">
    <property type="entry name" value="NITRATE/NITRITE SENSOR PROTEIN NARX-RELATED"/>
    <property type="match status" value="1"/>
</dbReference>
<keyword evidence="10" id="KW-0812">Transmembrane</keyword>
<keyword evidence="6 14" id="KW-0418">Kinase</keyword>
<keyword evidence="3" id="KW-0597">Phosphoprotein</keyword>
<evidence type="ECO:0000256" key="8">
    <source>
        <dbReference type="ARBA" id="ARBA00023012"/>
    </source>
</evidence>
<keyword evidence="15" id="KW-1185">Reference proteome</keyword>
<organism evidence="14 15">
    <name type="scientific">Georgenia yuyongxinii</name>
    <dbReference type="NCBI Taxonomy" id="2589797"/>
    <lineage>
        <taxon>Bacteria</taxon>
        <taxon>Bacillati</taxon>
        <taxon>Actinomycetota</taxon>
        <taxon>Actinomycetes</taxon>
        <taxon>Micrococcales</taxon>
        <taxon>Bogoriellaceae</taxon>
        <taxon>Georgenia</taxon>
    </lineage>
</organism>
<dbReference type="Pfam" id="PF07730">
    <property type="entry name" value="HisKA_3"/>
    <property type="match status" value="1"/>
</dbReference>
<feature type="coiled-coil region" evidence="9">
    <location>
        <begin position="154"/>
        <end position="188"/>
    </location>
</feature>
<evidence type="ECO:0000256" key="2">
    <source>
        <dbReference type="ARBA" id="ARBA00012438"/>
    </source>
</evidence>
<dbReference type="RefSeq" id="WP_143417325.1">
    <property type="nucleotide sequence ID" value="NZ_VJXR01000007.1"/>
</dbReference>
<dbReference type="PANTHER" id="PTHR24421:SF10">
    <property type="entry name" value="NITRATE_NITRITE SENSOR PROTEIN NARQ"/>
    <property type="match status" value="1"/>
</dbReference>
<evidence type="ECO:0000256" key="4">
    <source>
        <dbReference type="ARBA" id="ARBA00022679"/>
    </source>
</evidence>
<dbReference type="GO" id="GO:0016020">
    <property type="term" value="C:membrane"/>
    <property type="evidence" value="ECO:0007669"/>
    <property type="project" value="InterPro"/>
</dbReference>
<proteinExistence type="predicted"/>